<keyword evidence="2" id="KW-1185">Reference proteome</keyword>
<accession>A0A6B3LX44</accession>
<proteinExistence type="predicted"/>
<evidence type="ECO:0000313" key="1">
    <source>
        <dbReference type="EMBL" id="NEM98388.1"/>
    </source>
</evidence>
<comment type="caution">
    <text evidence="1">The sequence shown here is derived from an EMBL/GenBank/DDBJ whole genome shotgun (WGS) entry which is preliminary data.</text>
</comment>
<evidence type="ECO:0000313" key="2">
    <source>
        <dbReference type="Proteomes" id="UP000474777"/>
    </source>
</evidence>
<sequence>MDTEEKNNTITKEATLDWSGEYMVDGCGFKLIIDGKEYKPEDEAAIDESFKAEEGATPVRVTYTETGETIDRRCGLSTQDRSMPGIRIISIERL</sequence>
<dbReference type="EMBL" id="JAAGWD010000005">
    <property type="protein sequence ID" value="NEM98388.1"/>
    <property type="molecule type" value="Genomic_DNA"/>
</dbReference>
<gene>
    <name evidence="1" type="ORF">GXP69_11845</name>
</gene>
<dbReference type="RefSeq" id="WP_163915290.1">
    <property type="nucleotide sequence ID" value="NZ_JAAGWD010000005.1"/>
</dbReference>
<name>A0A6B3LX44_9BACT</name>
<organism evidence="1 2">
    <name type="scientific">Pontibacter burrus</name>
    <dbReference type="NCBI Taxonomy" id="2704466"/>
    <lineage>
        <taxon>Bacteria</taxon>
        <taxon>Pseudomonadati</taxon>
        <taxon>Bacteroidota</taxon>
        <taxon>Cytophagia</taxon>
        <taxon>Cytophagales</taxon>
        <taxon>Hymenobacteraceae</taxon>
        <taxon>Pontibacter</taxon>
    </lineage>
</organism>
<reference evidence="1 2" key="1">
    <citation type="submission" date="2020-02" db="EMBL/GenBank/DDBJ databases">
        <authorList>
            <person name="Kim M.K."/>
        </authorList>
    </citation>
    <scope>NUCLEOTIDE SEQUENCE [LARGE SCALE GENOMIC DNA]</scope>
    <source>
        <strain evidence="1 2">BT327</strain>
    </source>
</reference>
<protein>
    <submittedName>
        <fullName evidence="1">Uncharacterized protein</fullName>
    </submittedName>
</protein>
<dbReference type="Proteomes" id="UP000474777">
    <property type="component" value="Unassembled WGS sequence"/>
</dbReference>
<dbReference type="AlphaFoldDB" id="A0A6B3LX44"/>